<dbReference type="Proteomes" id="UP001530315">
    <property type="component" value="Unassembled WGS sequence"/>
</dbReference>
<dbReference type="Gene3D" id="3.40.640.10">
    <property type="entry name" value="Type I PLP-dependent aspartate aminotransferase-like (Major domain)"/>
    <property type="match status" value="1"/>
</dbReference>
<comment type="caution">
    <text evidence="6">The sequence shown here is derived from an EMBL/GenBank/DDBJ whole genome shotgun (WGS) entry which is preliminary data.</text>
</comment>
<dbReference type="GO" id="GO:0016740">
    <property type="term" value="F:transferase activity"/>
    <property type="evidence" value="ECO:0007669"/>
    <property type="project" value="UniProtKB-KW"/>
</dbReference>
<evidence type="ECO:0000313" key="6">
    <source>
        <dbReference type="EMBL" id="KAL3804755.1"/>
    </source>
</evidence>
<evidence type="ECO:0000256" key="4">
    <source>
        <dbReference type="ARBA" id="ARBA00022898"/>
    </source>
</evidence>
<dbReference type="Gene3D" id="3.90.1150.10">
    <property type="entry name" value="Aspartate Aminotransferase, domain 1"/>
    <property type="match status" value="1"/>
</dbReference>
<proteinExistence type="inferred from homology"/>
<comment type="cofactor">
    <cofactor evidence="1">
        <name>pyridoxal 5'-phosphate</name>
        <dbReference type="ChEBI" id="CHEBI:597326"/>
    </cofactor>
</comment>
<evidence type="ECO:0000256" key="3">
    <source>
        <dbReference type="ARBA" id="ARBA00022679"/>
    </source>
</evidence>
<name>A0ABD3QWW1_9STRA</name>
<evidence type="ECO:0000256" key="2">
    <source>
        <dbReference type="ARBA" id="ARBA00010008"/>
    </source>
</evidence>
<gene>
    <name evidence="6" type="ORF">ACHAW5_007988</name>
</gene>
<sequence>MRLPKIIDTENDQALSSSTSSTLIDFASNDYLGFARCKHQHALVQSAYDHLFDPNIGIDLRSPMLGASGSRLLSGDSHLARSLEAKLADVHNRPAALLFNSGYDANLSVLSSLPYREDDAIVMDELVHNSLVMGVRMGRLRRERLFMFRHNDVVDLRRVLNHVSSSSSSLSSTLVVVESVYSMDGDIAPLKSILELAKDMGAGVMVDEAHGLGVYGHTNTKNLEMISTDGDDGDIENNVGDLQAKGGAGVLAALNLERHPALLCSIHTFGKAAGCHGAIVAASSTFIAYLVNYARPFVYSTALPPHSLVSIQQAYKSMMGVEGERRRTKVFRLVRFFREGVSANLNADFPGSDFELLPSPSPIQALMVPGNEQCISVCQYLRNVGFDVYAIRSPTVTKGKERIRIILHAHNNEDEISVSGLFEETKQQRGHGL</sequence>
<accession>A0ABD3QWW1</accession>
<reference evidence="6 7" key="1">
    <citation type="submission" date="2024-10" db="EMBL/GenBank/DDBJ databases">
        <title>Updated reference genomes for cyclostephanoid diatoms.</title>
        <authorList>
            <person name="Roberts W.R."/>
            <person name="Alverson A.J."/>
        </authorList>
    </citation>
    <scope>NUCLEOTIDE SEQUENCE [LARGE SCALE GENOMIC DNA]</scope>
    <source>
        <strain evidence="6 7">AJA276-08</strain>
    </source>
</reference>
<dbReference type="PANTHER" id="PTHR13693:SF77">
    <property type="entry name" value="8-AMINO-7-OXONONANOATE SYNTHASE"/>
    <property type="match status" value="1"/>
</dbReference>
<dbReference type="InterPro" id="IPR015424">
    <property type="entry name" value="PyrdxlP-dep_Trfase"/>
</dbReference>
<dbReference type="PANTHER" id="PTHR13693">
    <property type="entry name" value="CLASS II AMINOTRANSFERASE/8-AMINO-7-OXONONANOATE SYNTHASE"/>
    <property type="match status" value="1"/>
</dbReference>
<dbReference type="AlphaFoldDB" id="A0ABD3QWW1"/>
<dbReference type="InterPro" id="IPR015421">
    <property type="entry name" value="PyrdxlP-dep_Trfase_major"/>
</dbReference>
<dbReference type="SUPFAM" id="SSF53383">
    <property type="entry name" value="PLP-dependent transferases"/>
    <property type="match status" value="1"/>
</dbReference>
<dbReference type="InterPro" id="IPR015422">
    <property type="entry name" value="PyrdxlP-dep_Trfase_small"/>
</dbReference>
<keyword evidence="7" id="KW-1185">Reference proteome</keyword>
<evidence type="ECO:0000313" key="7">
    <source>
        <dbReference type="Proteomes" id="UP001530315"/>
    </source>
</evidence>
<dbReference type="EMBL" id="JALLAZ020000071">
    <property type="protein sequence ID" value="KAL3804755.1"/>
    <property type="molecule type" value="Genomic_DNA"/>
</dbReference>
<keyword evidence="4" id="KW-0663">Pyridoxal phosphate</keyword>
<dbReference type="InterPro" id="IPR004839">
    <property type="entry name" value="Aminotransferase_I/II_large"/>
</dbReference>
<dbReference type="InterPro" id="IPR050087">
    <property type="entry name" value="AON_synthase_class-II"/>
</dbReference>
<protein>
    <recommendedName>
        <fullName evidence="5">Aminotransferase class I/classII large domain-containing protein</fullName>
    </recommendedName>
</protein>
<feature type="domain" description="Aminotransferase class I/classII large" evidence="5">
    <location>
        <begin position="22"/>
        <end position="415"/>
    </location>
</feature>
<keyword evidence="3" id="KW-0808">Transferase</keyword>
<dbReference type="Pfam" id="PF00155">
    <property type="entry name" value="Aminotran_1_2"/>
    <property type="match status" value="1"/>
</dbReference>
<evidence type="ECO:0000259" key="5">
    <source>
        <dbReference type="Pfam" id="PF00155"/>
    </source>
</evidence>
<evidence type="ECO:0000256" key="1">
    <source>
        <dbReference type="ARBA" id="ARBA00001933"/>
    </source>
</evidence>
<organism evidence="6 7">
    <name type="scientific">Stephanodiscus triporus</name>
    <dbReference type="NCBI Taxonomy" id="2934178"/>
    <lineage>
        <taxon>Eukaryota</taxon>
        <taxon>Sar</taxon>
        <taxon>Stramenopiles</taxon>
        <taxon>Ochrophyta</taxon>
        <taxon>Bacillariophyta</taxon>
        <taxon>Coscinodiscophyceae</taxon>
        <taxon>Thalassiosirophycidae</taxon>
        <taxon>Stephanodiscales</taxon>
        <taxon>Stephanodiscaceae</taxon>
        <taxon>Stephanodiscus</taxon>
    </lineage>
</organism>
<comment type="similarity">
    <text evidence="2">Belongs to the class-II pyridoxal-phosphate-dependent aminotransferase family. BioF subfamily.</text>
</comment>